<protein>
    <submittedName>
        <fullName evidence="2">Reverse transcriptase domain-containing protein</fullName>
    </submittedName>
</protein>
<keyword evidence="1" id="KW-1185">Reference proteome</keyword>
<sequence>MAACLSRFVLRTPLSRFLISRPFVAALNWIVAAERKDVLRRTPRRCASFPFGAVANSLMCAALGWSQLNFEIAISDRAVLECGDLRRAYDRVEDFPLKTTSLAIPNSQIRLELIGCPID</sequence>
<reference evidence="2" key="1">
    <citation type="submission" date="2016-11" db="UniProtKB">
        <authorList>
            <consortium name="WormBaseParasite"/>
        </authorList>
    </citation>
    <scope>IDENTIFICATION</scope>
</reference>
<accession>A0A1I8AC84</accession>
<proteinExistence type="predicted"/>
<evidence type="ECO:0000313" key="1">
    <source>
        <dbReference type="Proteomes" id="UP000095287"/>
    </source>
</evidence>
<dbReference type="AlphaFoldDB" id="A0A1I8AC84"/>
<name>A0A1I8AC84_9BILA</name>
<organism evidence="1 2">
    <name type="scientific">Steinernema glaseri</name>
    <dbReference type="NCBI Taxonomy" id="37863"/>
    <lineage>
        <taxon>Eukaryota</taxon>
        <taxon>Metazoa</taxon>
        <taxon>Ecdysozoa</taxon>
        <taxon>Nematoda</taxon>
        <taxon>Chromadorea</taxon>
        <taxon>Rhabditida</taxon>
        <taxon>Tylenchina</taxon>
        <taxon>Panagrolaimomorpha</taxon>
        <taxon>Strongyloidoidea</taxon>
        <taxon>Steinernematidae</taxon>
        <taxon>Steinernema</taxon>
    </lineage>
</organism>
<dbReference type="WBParaSite" id="L893_g4277.t1">
    <property type="protein sequence ID" value="L893_g4277.t1"/>
    <property type="gene ID" value="L893_g4277"/>
</dbReference>
<evidence type="ECO:0000313" key="2">
    <source>
        <dbReference type="WBParaSite" id="L893_g4277.t1"/>
    </source>
</evidence>
<dbReference type="Proteomes" id="UP000095287">
    <property type="component" value="Unplaced"/>
</dbReference>